<evidence type="ECO:0000313" key="3">
    <source>
        <dbReference type="WBParaSite" id="HPLM_0000455101-mRNA-1"/>
    </source>
</evidence>
<accession>A0A0N4W3X7</accession>
<reference evidence="1 2" key="2">
    <citation type="submission" date="2018-11" db="EMBL/GenBank/DDBJ databases">
        <authorList>
            <consortium name="Pathogen Informatics"/>
        </authorList>
    </citation>
    <scope>NUCLEOTIDE SEQUENCE [LARGE SCALE GENOMIC DNA]</scope>
    <source>
        <strain evidence="1 2">MHpl1</strain>
    </source>
</reference>
<evidence type="ECO:0000313" key="2">
    <source>
        <dbReference type="Proteomes" id="UP000268014"/>
    </source>
</evidence>
<dbReference type="WBParaSite" id="HPLM_0000455101-mRNA-1">
    <property type="protein sequence ID" value="HPLM_0000455101-mRNA-1"/>
    <property type="gene ID" value="HPLM_0000455101"/>
</dbReference>
<keyword evidence="2" id="KW-1185">Reference proteome</keyword>
<dbReference type="Proteomes" id="UP000268014">
    <property type="component" value="Unassembled WGS sequence"/>
</dbReference>
<evidence type="ECO:0000313" key="1">
    <source>
        <dbReference type="EMBL" id="VDO23488.1"/>
    </source>
</evidence>
<protein>
    <submittedName>
        <fullName evidence="3">NTF2 domain-containing protein</fullName>
    </submittedName>
</protein>
<gene>
    <name evidence="1" type="ORF">HPLM_LOCUS4543</name>
</gene>
<dbReference type="AlphaFoldDB" id="A0A0N4W3X7"/>
<sequence>MSSNITMQPTFETQMRRENLPHATRYYHYFYSVDPVRSTPGKE</sequence>
<organism evidence="3">
    <name type="scientific">Haemonchus placei</name>
    <name type="common">Barber's pole worm</name>
    <dbReference type="NCBI Taxonomy" id="6290"/>
    <lineage>
        <taxon>Eukaryota</taxon>
        <taxon>Metazoa</taxon>
        <taxon>Ecdysozoa</taxon>
        <taxon>Nematoda</taxon>
        <taxon>Chromadorea</taxon>
        <taxon>Rhabditida</taxon>
        <taxon>Rhabditina</taxon>
        <taxon>Rhabditomorpha</taxon>
        <taxon>Strongyloidea</taxon>
        <taxon>Trichostrongylidae</taxon>
        <taxon>Haemonchus</taxon>
    </lineage>
</organism>
<reference evidence="3" key="1">
    <citation type="submission" date="2017-02" db="UniProtKB">
        <authorList>
            <consortium name="WormBaseParasite"/>
        </authorList>
    </citation>
    <scope>IDENTIFICATION</scope>
</reference>
<name>A0A0N4W3X7_HAEPC</name>
<dbReference type="EMBL" id="UZAF01016223">
    <property type="protein sequence ID" value="VDO23488.1"/>
    <property type="molecule type" value="Genomic_DNA"/>
</dbReference>
<proteinExistence type="predicted"/>